<accession>A0A5N6Q998</accession>
<dbReference type="EMBL" id="CM017321">
    <property type="protein sequence ID" value="KAE7995179.1"/>
    <property type="molecule type" value="Genomic_DNA"/>
</dbReference>
<dbReference type="PROSITE" id="PS50076">
    <property type="entry name" value="DNAJ_2"/>
    <property type="match status" value="1"/>
</dbReference>
<dbReference type="PANTHER" id="PTHR45432">
    <property type="entry name" value="CHAPERONE PROTEIN DNAJ 11, CHLOROPLASTIC-LIKE"/>
    <property type="match status" value="1"/>
</dbReference>
<dbReference type="AlphaFoldDB" id="A0A5N6Q998"/>
<dbReference type="InterPro" id="IPR018253">
    <property type="entry name" value="DnaJ_domain_CS"/>
</dbReference>
<feature type="domain" description="J" evidence="2">
    <location>
        <begin position="85"/>
        <end position="151"/>
    </location>
</feature>
<dbReference type="SMART" id="SM00271">
    <property type="entry name" value="DnaJ"/>
    <property type="match status" value="1"/>
</dbReference>
<dbReference type="Proteomes" id="UP000327013">
    <property type="component" value="Chromosome 1"/>
</dbReference>
<dbReference type="PROSITE" id="PS00636">
    <property type="entry name" value="DNAJ_1"/>
    <property type="match status" value="1"/>
</dbReference>
<sequence length="180" mass="19777">MLANTTLLPPKPSLRSKISHPDPGYNNQQEMLPRRCSSGPKRKTITCTVSAATATESGDASVRTTKPSSPLFSFSLSTGSCTATTFYQLLRVKETASQTEIKAAYRNLAKQYHPDAAISSSNPNARDFIEIHNAYATLSDPVARARYDLSIGASTASARPYGYTAGFYRPTRRWETDQCW</sequence>
<keyword evidence="4" id="KW-1185">Reference proteome</keyword>
<dbReference type="InterPro" id="IPR036869">
    <property type="entry name" value="J_dom_sf"/>
</dbReference>
<gene>
    <name evidence="3" type="ORF">FH972_000006</name>
</gene>
<dbReference type="PRINTS" id="PR00625">
    <property type="entry name" value="JDOMAIN"/>
</dbReference>
<evidence type="ECO:0000256" key="1">
    <source>
        <dbReference type="SAM" id="MobiDB-lite"/>
    </source>
</evidence>
<organism evidence="3 4">
    <name type="scientific">Carpinus fangiana</name>
    <dbReference type="NCBI Taxonomy" id="176857"/>
    <lineage>
        <taxon>Eukaryota</taxon>
        <taxon>Viridiplantae</taxon>
        <taxon>Streptophyta</taxon>
        <taxon>Embryophyta</taxon>
        <taxon>Tracheophyta</taxon>
        <taxon>Spermatophyta</taxon>
        <taxon>Magnoliopsida</taxon>
        <taxon>eudicotyledons</taxon>
        <taxon>Gunneridae</taxon>
        <taxon>Pentapetalae</taxon>
        <taxon>rosids</taxon>
        <taxon>fabids</taxon>
        <taxon>Fagales</taxon>
        <taxon>Betulaceae</taxon>
        <taxon>Carpinus</taxon>
    </lineage>
</organism>
<dbReference type="SUPFAM" id="SSF46565">
    <property type="entry name" value="Chaperone J-domain"/>
    <property type="match status" value="1"/>
</dbReference>
<feature type="region of interest" description="Disordered" evidence="1">
    <location>
        <begin position="1"/>
        <end position="40"/>
    </location>
</feature>
<evidence type="ECO:0000313" key="4">
    <source>
        <dbReference type="Proteomes" id="UP000327013"/>
    </source>
</evidence>
<dbReference type="Pfam" id="PF00226">
    <property type="entry name" value="DnaJ"/>
    <property type="match status" value="1"/>
</dbReference>
<evidence type="ECO:0000313" key="3">
    <source>
        <dbReference type="EMBL" id="KAE7995179.1"/>
    </source>
</evidence>
<dbReference type="InterPro" id="IPR001623">
    <property type="entry name" value="DnaJ_domain"/>
</dbReference>
<dbReference type="PANTHER" id="PTHR45432:SF2">
    <property type="entry name" value="CHAPERONE PROTEIN DNAJ 11, CHLOROPLASTIC"/>
    <property type="match status" value="1"/>
</dbReference>
<evidence type="ECO:0000259" key="2">
    <source>
        <dbReference type="PROSITE" id="PS50076"/>
    </source>
</evidence>
<dbReference type="OrthoDB" id="445556at2759"/>
<dbReference type="CDD" id="cd06257">
    <property type="entry name" value="DnaJ"/>
    <property type="match status" value="1"/>
</dbReference>
<dbReference type="Gene3D" id="1.10.287.110">
    <property type="entry name" value="DnaJ domain"/>
    <property type="match status" value="1"/>
</dbReference>
<protein>
    <recommendedName>
        <fullName evidence="2">J domain-containing protein</fullName>
    </recommendedName>
</protein>
<proteinExistence type="predicted"/>
<name>A0A5N6Q998_9ROSI</name>
<reference evidence="3 4" key="1">
    <citation type="submission" date="2019-06" db="EMBL/GenBank/DDBJ databases">
        <title>A chromosomal-level reference genome of Carpinus fangiana (Coryloideae, Betulaceae).</title>
        <authorList>
            <person name="Yang X."/>
            <person name="Wang Z."/>
            <person name="Zhang L."/>
            <person name="Hao G."/>
            <person name="Liu J."/>
            <person name="Yang Y."/>
        </authorList>
    </citation>
    <scope>NUCLEOTIDE SEQUENCE [LARGE SCALE GENOMIC DNA]</scope>
    <source>
        <strain evidence="3">Cfa_2016G</strain>
        <tissue evidence="3">Leaf</tissue>
    </source>
</reference>